<dbReference type="AlphaFoldDB" id="A0A016WH14"/>
<dbReference type="Proteomes" id="UP000024635">
    <property type="component" value="Unassembled WGS sequence"/>
</dbReference>
<gene>
    <name evidence="1" type="primary">Acey_s0677.g1438</name>
    <name evidence="1" type="ORF">Y032_0677g1438</name>
</gene>
<evidence type="ECO:0000313" key="2">
    <source>
        <dbReference type="Proteomes" id="UP000024635"/>
    </source>
</evidence>
<accession>A0A016WH14</accession>
<comment type="caution">
    <text evidence="1">The sequence shown here is derived from an EMBL/GenBank/DDBJ whole genome shotgun (WGS) entry which is preliminary data.</text>
</comment>
<proteinExistence type="predicted"/>
<dbReference type="EMBL" id="JARK01000277">
    <property type="protein sequence ID" value="EYC39079.1"/>
    <property type="molecule type" value="Genomic_DNA"/>
</dbReference>
<protein>
    <submittedName>
        <fullName evidence="1">Uncharacterized protein</fullName>
    </submittedName>
</protein>
<keyword evidence="2" id="KW-1185">Reference proteome</keyword>
<name>A0A016WH14_9BILA</name>
<reference evidence="2" key="1">
    <citation type="journal article" date="2015" name="Nat. Genet.">
        <title>The genome and transcriptome of the zoonotic hookworm Ancylostoma ceylanicum identify infection-specific gene families.</title>
        <authorList>
            <person name="Schwarz E.M."/>
            <person name="Hu Y."/>
            <person name="Antoshechkin I."/>
            <person name="Miller M.M."/>
            <person name="Sternberg P.W."/>
            <person name="Aroian R.V."/>
        </authorList>
    </citation>
    <scope>NUCLEOTIDE SEQUENCE</scope>
    <source>
        <strain evidence="2">HY135</strain>
    </source>
</reference>
<evidence type="ECO:0000313" key="1">
    <source>
        <dbReference type="EMBL" id="EYC39079.1"/>
    </source>
</evidence>
<organism evidence="1 2">
    <name type="scientific">Ancylostoma ceylanicum</name>
    <dbReference type="NCBI Taxonomy" id="53326"/>
    <lineage>
        <taxon>Eukaryota</taxon>
        <taxon>Metazoa</taxon>
        <taxon>Ecdysozoa</taxon>
        <taxon>Nematoda</taxon>
        <taxon>Chromadorea</taxon>
        <taxon>Rhabditida</taxon>
        <taxon>Rhabditina</taxon>
        <taxon>Rhabditomorpha</taxon>
        <taxon>Strongyloidea</taxon>
        <taxon>Ancylostomatidae</taxon>
        <taxon>Ancylostomatinae</taxon>
        <taxon>Ancylostoma</taxon>
    </lineage>
</organism>
<sequence length="80" mass="9333">MVPFISEGYRFRPGIVPFFSFFLVSGRVSNPRLLYRTEEEEAHPTRRWLAWTVCQDEGSAATVHSVRSIATEADWSIWRQ</sequence>